<dbReference type="Pfam" id="PF22516">
    <property type="entry name" value="PreP_C"/>
    <property type="match status" value="1"/>
</dbReference>
<dbReference type="Pfam" id="PF05193">
    <property type="entry name" value="Peptidase_M16_C"/>
    <property type="match status" value="1"/>
</dbReference>
<dbReference type="InterPro" id="IPR007863">
    <property type="entry name" value="Peptidase_M16_C"/>
</dbReference>
<keyword evidence="7" id="KW-0645">Protease</keyword>
<keyword evidence="7" id="KW-0378">Hydrolase</keyword>
<evidence type="ECO:0000313" key="8">
    <source>
        <dbReference type="Proteomes" id="UP001527925"/>
    </source>
</evidence>
<evidence type="ECO:0000256" key="2">
    <source>
        <dbReference type="ARBA" id="ARBA00011853"/>
    </source>
</evidence>
<protein>
    <recommendedName>
        <fullName evidence="3">Presequence protease, mitochondrial</fullName>
    </recommendedName>
    <alternativeName>
        <fullName evidence="4">Pitrilysin metalloproteinase</fullName>
    </alternativeName>
</protein>
<dbReference type="InterPro" id="IPR055130">
    <property type="entry name" value="PreP_C"/>
</dbReference>
<feature type="domain" description="Peptidase M16C associated" evidence="6">
    <location>
        <begin position="452"/>
        <end position="699"/>
    </location>
</feature>
<reference evidence="7 8" key="1">
    <citation type="submission" date="2023-09" db="EMBL/GenBank/DDBJ databases">
        <title>Pangenome analysis of Batrachochytrium dendrobatidis and related Chytrids.</title>
        <authorList>
            <person name="Yacoub M.N."/>
            <person name="Stajich J.E."/>
            <person name="James T.Y."/>
        </authorList>
    </citation>
    <scope>NUCLEOTIDE SEQUENCE [LARGE SCALE GENOMIC DNA]</scope>
    <source>
        <strain evidence="7 8">JEL0888</strain>
    </source>
</reference>
<evidence type="ECO:0000256" key="3">
    <source>
        <dbReference type="ARBA" id="ARBA00020167"/>
    </source>
</evidence>
<comment type="similarity">
    <text evidence="1">Belongs to the peptidase M16 family. PreP subfamily.</text>
</comment>
<dbReference type="EMBL" id="JADGIZ020000007">
    <property type="protein sequence ID" value="KAL2918155.1"/>
    <property type="molecule type" value="Genomic_DNA"/>
</dbReference>
<dbReference type="InterPro" id="IPR013578">
    <property type="entry name" value="Peptidase_M16C_assoc"/>
</dbReference>
<organism evidence="7 8">
    <name type="scientific">Polyrhizophydium stewartii</name>
    <dbReference type="NCBI Taxonomy" id="2732419"/>
    <lineage>
        <taxon>Eukaryota</taxon>
        <taxon>Fungi</taxon>
        <taxon>Fungi incertae sedis</taxon>
        <taxon>Chytridiomycota</taxon>
        <taxon>Chytridiomycota incertae sedis</taxon>
        <taxon>Chytridiomycetes</taxon>
        <taxon>Rhizophydiales</taxon>
        <taxon>Rhizophydiales incertae sedis</taxon>
        <taxon>Polyrhizophydium</taxon>
    </lineage>
</organism>
<comment type="subunit">
    <text evidence="2">Monomer and homodimer; homodimerization is induced by binding of the substrate.</text>
</comment>
<sequence length="948" mass="104264">MAASRFLKDYGCDALWFKHARTGADWVHVPRPADSNNVFMVGFQTDVADSTGVPHILEHTALCGSTLYPVRDPFFKMLNRSMATFMNAMTFDDMTIYPFSSENKADYYNLLGVYLDAVFAPRLARLDFLQEGWRLEHENPRDTSSPIAFKGVVYNEMKGALADTNSLFQIRNQQALYANSPYAHVSGGDPDFITDLTHEQLVAFHAKNYHPSNARFYSYGSFALDEQMARVDAKLASFSPIQRNVLDDLPPRWSEPRSVHTTGPLDPLGDPAKQARLSVSYLTNLEKDVFASFAMRILTSLLTDGAASPMYKALIESGLGSDYASTTGYNQYANRTSVSFGIQGMDASKFDVATESIRDVLEDASRSGFSSDRIGALFHQIELELKHRTASFGMNLGWTTIRNMIHGGNPLDAMDTAKGLERLRTELRQPGFLENLVERELIANPHRLTFTMVPDPAYPDALARSEARRLESHVAALDDARREQIANDGRELLRIQETKEDLSCLPCLPLSAVNKEPTFFPVTSTLLPSGIKQHWRETPTNGVSYTYVKWDVSHLSDEDKLLLPLLCSALTSLGTKNKTLAQLDEAIRATTGGISASVYTSPSTTGTDPRDVLLVSASALDAQLAPMYSLVFEILRDTDWTATDNLATCLAALASGLATSVPDSGHVFAMRAAAAGLARSALSSELLSGMTQVEFLDKLVQGGDGPAALAERLKGLAARIRIARPEIMVVSGPEAVEAHERLHGEYEAEFSVTPAGAAHQLARMEPISPSHELRNYPMDLGVNYTARAFTGVPYTHHRDAASLKILASLLTTHYLHRELREKGGAYGGGARYSALEGVFSFMSYRDPPRAQRTLATLDAAVEWALGVAGRVGVEELEQAKLEAFRAMDRPVDAAHEGLAWFQYGLDREILQAHRDELFKVTLQDVERVARMVLTQPSATCVIGETVTA</sequence>
<name>A0ABR4NF57_9FUNG</name>
<comment type="caution">
    <text evidence="7">The sequence shown here is derived from an EMBL/GenBank/DDBJ whole genome shotgun (WGS) entry which is preliminary data.</text>
</comment>
<dbReference type="Proteomes" id="UP001527925">
    <property type="component" value="Unassembled WGS sequence"/>
</dbReference>
<evidence type="ECO:0000256" key="4">
    <source>
        <dbReference type="ARBA" id="ARBA00034552"/>
    </source>
</evidence>
<dbReference type="GO" id="GO:0006508">
    <property type="term" value="P:proteolysis"/>
    <property type="evidence" value="ECO:0007669"/>
    <property type="project" value="UniProtKB-KW"/>
</dbReference>
<evidence type="ECO:0000313" key="7">
    <source>
        <dbReference type="EMBL" id="KAL2918155.1"/>
    </source>
</evidence>
<dbReference type="Gene3D" id="3.30.830.10">
    <property type="entry name" value="Metalloenzyme, LuxS/M16 peptidase-like"/>
    <property type="match status" value="4"/>
</dbReference>
<proteinExistence type="inferred from homology"/>
<dbReference type="PANTHER" id="PTHR43016:SF13">
    <property type="entry name" value="PRESEQUENCE PROTEASE, MITOCHONDRIAL"/>
    <property type="match status" value="1"/>
</dbReference>
<evidence type="ECO:0000259" key="6">
    <source>
        <dbReference type="SMART" id="SM01264"/>
    </source>
</evidence>
<accession>A0ABR4NF57</accession>
<dbReference type="PANTHER" id="PTHR43016">
    <property type="entry name" value="PRESEQUENCE PROTEASE"/>
    <property type="match status" value="1"/>
</dbReference>
<comment type="function">
    <text evidence="5">Degrades mitochondrial transit peptides after their cleavage in the intermembrane space or in the matrix, and presequence peptides; clearance of these peptides is required to keep the presequence processing machinery running. Preferentially cleaves the N-terminal side of paired basic amino acid residues. Also degrades other unstructured peptides. May function as an ATP-dependent peptidase as opposed to a metalloendopeptidase.</text>
</comment>
<gene>
    <name evidence="7" type="primary">CYM1</name>
    <name evidence="7" type="ORF">HK105_202082</name>
</gene>
<evidence type="ECO:0000256" key="5">
    <source>
        <dbReference type="ARBA" id="ARBA00045897"/>
    </source>
</evidence>
<dbReference type="SMART" id="SM01264">
    <property type="entry name" value="M16C_associated"/>
    <property type="match status" value="1"/>
</dbReference>
<dbReference type="InterPro" id="IPR011249">
    <property type="entry name" value="Metalloenz_LuxS/M16"/>
</dbReference>
<dbReference type="Pfam" id="PF08367">
    <property type="entry name" value="M16C_assoc"/>
    <property type="match status" value="1"/>
</dbReference>
<evidence type="ECO:0000256" key="1">
    <source>
        <dbReference type="ARBA" id="ARBA00007575"/>
    </source>
</evidence>
<dbReference type="GO" id="GO:0008233">
    <property type="term" value="F:peptidase activity"/>
    <property type="evidence" value="ECO:0007669"/>
    <property type="project" value="UniProtKB-KW"/>
</dbReference>
<dbReference type="SUPFAM" id="SSF63411">
    <property type="entry name" value="LuxS/MPP-like metallohydrolase"/>
    <property type="match status" value="4"/>
</dbReference>
<keyword evidence="8" id="KW-1185">Reference proteome</keyword>